<name>A0A1J7I3U7_9PEZI</name>
<dbReference type="Proteomes" id="UP000182658">
    <property type="component" value="Unassembled WGS sequence"/>
</dbReference>
<feature type="non-terminal residue" evidence="1">
    <location>
        <position position="1"/>
    </location>
</feature>
<accession>A0A1J7I3U7</accession>
<sequence>CINIGFQVLQCISCYPLPRCKPESIVQQSSTGAHAIMMLLNFELQDGGCRPPISWQSYKYTGIMDKRTNQSLFQVHRKKTPAQTSAGIMLRQRPLAQEGCRFPPMCQETHPCGPGNTTSVLQCWRQVIVMTLGHWLNDNGTLLIGVPSGGMSTLALLLSVSPSPVEASLLVTLARKL</sequence>
<protein>
    <submittedName>
        <fullName evidence="1">Uncharacterized protein</fullName>
    </submittedName>
</protein>
<gene>
    <name evidence="1" type="ORF">CONLIGDRAFT_699727</name>
</gene>
<keyword evidence="2" id="KW-1185">Reference proteome</keyword>
<dbReference type="InParanoid" id="A0A1J7I3U7"/>
<dbReference type="EMBL" id="KV875123">
    <property type="protein sequence ID" value="OIW22303.1"/>
    <property type="molecule type" value="Genomic_DNA"/>
</dbReference>
<proteinExistence type="predicted"/>
<reference evidence="1 2" key="1">
    <citation type="submission" date="2016-10" db="EMBL/GenBank/DDBJ databases">
        <title>Draft genome sequence of Coniochaeta ligniaria NRRL30616, a lignocellulolytic fungus for bioabatement of inhibitors in plant biomass hydrolysates.</title>
        <authorList>
            <consortium name="DOE Joint Genome Institute"/>
            <person name="Jimenez D.J."/>
            <person name="Hector R.E."/>
            <person name="Riley R."/>
            <person name="Sun H."/>
            <person name="Grigoriev I.V."/>
            <person name="Van Elsas J.D."/>
            <person name="Nichols N.N."/>
        </authorList>
    </citation>
    <scope>NUCLEOTIDE SEQUENCE [LARGE SCALE GENOMIC DNA]</scope>
    <source>
        <strain evidence="1 2">NRRL 30616</strain>
    </source>
</reference>
<dbReference type="AlphaFoldDB" id="A0A1J7I3U7"/>
<evidence type="ECO:0000313" key="1">
    <source>
        <dbReference type="EMBL" id="OIW22303.1"/>
    </source>
</evidence>
<organism evidence="1 2">
    <name type="scientific">Coniochaeta ligniaria NRRL 30616</name>
    <dbReference type="NCBI Taxonomy" id="1408157"/>
    <lineage>
        <taxon>Eukaryota</taxon>
        <taxon>Fungi</taxon>
        <taxon>Dikarya</taxon>
        <taxon>Ascomycota</taxon>
        <taxon>Pezizomycotina</taxon>
        <taxon>Sordariomycetes</taxon>
        <taxon>Sordariomycetidae</taxon>
        <taxon>Coniochaetales</taxon>
        <taxon>Coniochaetaceae</taxon>
        <taxon>Coniochaeta</taxon>
    </lineage>
</organism>
<evidence type="ECO:0000313" key="2">
    <source>
        <dbReference type="Proteomes" id="UP000182658"/>
    </source>
</evidence>